<dbReference type="AlphaFoldDB" id="A0A6B0GMN6"/>
<dbReference type="RefSeq" id="WP_158205588.1">
    <property type="nucleotide sequence ID" value="NZ_WSZK01000028.1"/>
</dbReference>
<evidence type="ECO:0000259" key="1">
    <source>
        <dbReference type="Pfam" id="PF25912"/>
    </source>
</evidence>
<sequence length="131" mass="14352">MMDHQLETTCERCGTRHRVLESMPNRPFAPEDVERLDRSCAFVGAVGATRPADVTASEEAATTTNTLVVSTTRATRLLRRAEDFGWVVDREREHDDGEQPATVGLHVFVEATPESRLTSATARTVLGLGGQ</sequence>
<evidence type="ECO:0000313" key="2">
    <source>
        <dbReference type="EMBL" id="MWG35920.1"/>
    </source>
</evidence>
<organism evidence="2 3">
    <name type="scientific">Halomarina oriensis</name>
    <dbReference type="NCBI Taxonomy" id="671145"/>
    <lineage>
        <taxon>Archaea</taxon>
        <taxon>Methanobacteriati</taxon>
        <taxon>Methanobacteriota</taxon>
        <taxon>Stenosarchaea group</taxon>
        <taxon>Halobacteria</taxon>
        <taxon>Halobacteriales</taxon>
        <taxon>Natronomonadaceae</taxon>
        <taxon>Halomarina</taxon>
    </lineage>
</organism>
<dbReference type="Pfam" id="PF25912">
    <property type="entry name" value="DUF7964"/>
    <property type="match status" value="1"/>
</dbReference>
<accession>A0A6B0GMN6</accession>
<proteinExistence type="predicted"/>
<reference evidence="2 3" key="1">
    <citation type="submission" date="2019-12" db="EMBL/GenBank/DDBJ databases">
        <title>Halocatena pleomorpha gen. nov. sp. nov., an extremely halophilic archaeon of family Halobacteriaceae isolated from saltpan soil.</title>
        <authorList>
            <person name="Pal Y."/>
            <person name="Verma A."/>
            <person name="Krishnamurthi S."/>
            <person name="Kumar P."/>
        </authorList>
    </citation>
    <scope>NUCLEOTIDE SEQUENCE [LARGE SCALE GENOMIC DNA]</scope>
    <source>
        <strain evidence="2 3">JCM 16495</strain>
    </source>
</reference>
<protein>
    <recommendedName>
        <fullName evidence="1">DUF7964 domain-containing protein</fullName>
    </recommendedName>
</protein>
<dbReference type="InterPro" id="IPR058270">
    <property type="entry name" value="DUF7964"/>
</dbReference>
<evidence type="ECO:0000313" key="3">
    <source>
        <dbReference type="Proteomes" id="UP000451471"/>
    </source>
</evidence>
<dbReference type="Proteomes" id="UP000451471">
    <property type="component" value="Unassembled WGS sequence"/>
</dbReference>
<comment type="caution">
    <text evidence="2">The sequence shown here is derived from an EMBL/GenBank/DDBJ whole genome shotgun (WGS) entry which is preliminary data.</text>
</comment>
<gene>
    <name evidence="2" type="ORF">GQS65_15750</name>
</gene>
<keyword evidence="3" id="KW-1185">Reference proteome</keyword>
<name>A0A6B0GMN6_9EURY</name>
<feature type="domain" description="DUF7964" evidence="1">
    <location>
        <begin position="19"/>
        <end position="103"/>
    </location>
</feature>
<dbReference type="EMBL" id="WSZK01000028">
    <property type="protein sequence ID" value="MWG35920.1"/>
    <property type="molecule type" value="Genomic_DNA"/>
</dbReference>